<comment type="caution">
    <text evidence="3">The sequence shown here is derived from an EMBL/GenBank/DDBJ whole genome shotgun (WGS) entry which is preliminary data.</text>
</comment>
<evidence type="ECO:0000256" key="1">
    <source>
        <dbReference type="PROSITE-ProRule" id="PRU00339"/>
    </source>
</evidence>
<dbReference type="eggNOG" id="COG1729">
    <property type="taxonomic scope" value="Bacteria"/>
</dbReference>
<dbReference type="Pfam" id="PF13174">
    <property type="entry name" value="TPR_6"/>
    <property type="match status" value="2"/>
</dbReference>
<gene>
    <name evidence="3" type="ORF">TresaDRAFT_2260</name>
</gene>
<reference evidence="3 4" key="1">
    <citation type="submission" date="2011-09" db="EMBL/GenBank/DDBJ databases">
        <title>The draft genome of Treponema saccharophilum DSM 2985.</title>
        <authorList>
            <consortium name="US DOE Joint Genome Institute (JGI-PGF)"/>
            <person name="Lucas S."/>
            <person name="Copeland A."/>
            <person name="Lapidus A."/>
            <person name="Glavina del Rio T."/>
            <person name="Dalin E."/>
            <person name="Tice H."/>
            <person name="Bruce D."/>
            <person name="Goodwin L."/>
            <person name="Pitluck S."/>
            <person name="Peters L."/>
            <person name="Kyrpides N."/>
            <person name="Mavromatis K."/>
            <person name="Ivanova N."/>
            <person name="Markowitz V."/>
            <person name="Cheng J.-F."/>
            <person name="Hugenholtz P."/>
            <person name="Woyke T."/>
            <person name="Wu D."/>
            <person name="Gronow S."/>
            <person name="Wellnitz S."/>
            <person name="Brambilla E."/>
            <person name="Klenk H.-P."/>
            <person name="Eisen J.A."/>
        </authorList>
    </citation>
    <scope>NUCLEOTIDE SEQUENCE [LARGE SCALE GENOMIC DNA]</scope>
    <source>
        <strain evidence="3 4">DSM 2985</strain>
    </source>
</reference>
<keyword evidence="2" id="KW-1133">Transmembrane helix</keyword>
<dbReference type="Gene3D" id="1.25.40.10">
    <property type="entry name" value="Tetratricopeptide repeat domain"/>
    <property type="match status" value="1"/>
</dbReference>
<protein>
    <submittedName>
        <fullName evidence="3">Uncharacterized protein</fullName>
    </submittedName>
</protein>
<dbReference type="OrthoDB" id="359271at2"/>
<feature type="repeat" description="TPR" evidence="1">
    <location>
        <begin position="175"/>
        <end position="208"/>
    </location>
</feature>
<evidence type="ECO:0000313" key="3">
    <source>
        <dbReference type="EMBL" id="EIC02765.1"/>
    </source>
</evidence>
<dbReference type="STRING" id="907348.TresaDRAFT_2260"/>
<organism evidence="3 4">
    <name type="scientific">Treponema saccharophilum DSM 2985</name>
    <dbReference type="NCBI Taxonomy" id="907348"/>
    <lineage>
        <taxon>Bacteria</taxon>
        <taxon>Pseudomonadati</taxon>
        <taxon>Spirochaetota</taxon>
        <taxon>Spirochaetia</taxon>
        <taxon>Spirochaetales</taxon>
        <taxon>Treponemataceae</taxon>
        <taxon>Treponema</taxon>
    </lineage>
</organism>
<evidence type="ECO:0000256" key="2">
    <source>
        <dbReference type="SAM" id="Phobius"/>
    </source>
</evidence>
<accession>H7EI86</accession>
<dbReference type="InterPro" id="IPR011990">
    <property type="entry name" value="TPR-like_helical_dom_sf"/>
</dbReference>
<name>H7EI86_9SPIR</name>
<dbReference type="PATRIC" id="fig|907348.3.peg.523"/>
<dbReference type="EMBL" id="AGRW01000034">
    <property type="protein sequence ID" value="EIC02765.1"/>
    <property type="molecule type" value="Genomic_DNA"/>
</dbReference>
<dbReference type="Proteomes" id="UP000003571">
    <property type="component" value="Unassembled WGS sequence"/>
</dbReference>
<dbReference type="PROSITE" id="PS50005">
    <property type="entry name" value="TPR"/>
    <property type="match status" value="1"/>
</dbReference>
<keyword evidence="4" id="KW-1185">Reference proteome</keyword>
<dbReference type="RefSeq" id="WP_002702574.1">
    <property type="nucleotide sequence ID" value="NZ_AGRW01000034.1"/>
</dbReference>
<sequence>MSEDIEKETIDVSVENLIVRYRVALVAILGAAVVVLLGLLVGIVVRGKSIEKGIERVEDIEFFLTKDAASLDADGVQKRLDDAESKLVPLSSKSGIVGLRASMLLADVYMMRGDNDSLGKARSVFLSVASSGKSSYAVPLALYNAAVCSERLGDLDGAVSGFEKAADFDEFVFGDHSLFSLGRIYEAKGDADNAAKAYQRLCDAHPSSSWANLAKSRLISLR</sequence>
<dbReference type="SUPFAM" id="SSF48452">
    <property type="entry name" value="TPR-like"/>
    <property type="match status" value="1"/>
</dbReference>
<dbReference type="InterPro" id="IPR019734">
    <property type="entry name" value="TPR_rpt"/>
</dbReference>
<keyword evidence="2" id="KW-0812">Transmembrane</keyword>
<keyword evidence="2" id="KW-0472">Membrane</keyword>
<proteinExistence type="predicted"/>
<dbReference type="AlphaFoldDB" id="H7EI86"/>
<evidence type="ECO:0000313" key="4">
    <source>
        <dbReference type="Proteomes" id="UP000003571"/>
    </source>
</evidence>
<feature type="transmembrane region" description="Helical" evidence="2">
    <location>
        <begin position="23"/>
        <end position="45"/>
    </location>
</feature>
<keyword evidence="1" id="KW-0802">TPR repeat</keyword>
<dbReference type="SMART" id="SM00028">
    <property type="entry name" value="TPR"/>
    <property type="match status" value="2"/>
</dbReference>